<name>A0A1I5UDH9_9BACT</name>
<evidence type="ECO:0000313" key="1">
    <source>
        <dbReference type="EMBL" id="SFP93274.1"/>
    </source>
</evidence>
<protein>
    <submittedName>
        <fullName evidence="1">Uncharacterized protein</fullName>
    </submittedName>
</protein>
<accession>A0A1I5UDH9</accession>
<evidence type="ECO:0000313" key="2">
    <source>
        <dbReference type="Proteomes" id="UP000199031"/>
    </source>
</evidence>
<dbReference type="STRING" id="1465490.SAMN05444277_103220"/>
<organism evidence="1 2">
    <name type="scientific">Parafilimonas terrae</name>
    <dbReference type="NCBI Taxonomy" id="1465490"/>
    <lineage>
        <taxon>Bacteria</taxon>
        <taxon>Pseudomonadati</taxon>
        <taxon>Bacteroidota</taxon>
        <taxon>Chitinophagia</taxon>
        <taxon>Chitinophagales</taxon>
        <taxon>Chitinophagaceae</taxon>
        <taxon>Parafilimonas</taxon>
    </lineage>
</organism>
<keyword evidence="2" id="KW-1185">Reference proteome</keyword>
<dbReference type="Proteomes" id="UP000199031">
    <property type="component" value="Unassembled WGS sequence"/>
</dbReference>
<sequence length="58" mass="6763">MKSVLELNEKKVPVVRIDKALNKYDDVVLFPEKVKKARESFKKFGIPDLKKRSQTTTK</sequence>
<dbReference type="AlphaFoldDB" id="A0A1I5UDH9"/>
<gene>
    <name evidence="1" type="ORF">SAMN05444277_103220</name>
</gene>
<reference evidence="1 2" key="1">
    <citation type="submission" date="2016-10" db="EMBL/GenBank/DDBJ databases">
        <authorList>
            <person name="de Groot N.N."/>
        </authorList>
    </citation>
    <scope>NUCLEOTIDE SEQUENCE [LARGE SCALE GENOMIC DNA]</scope>
    <source>
        <strain evidence="1 2">DSM 28286</strain>
    </source>
</reference>
<proteinExistence type="predicted"/>
<dbReference type="EMBL" id="FOXQ01000003">
    <property type="protein sequence ID" value="SFP93274.1"/>
    <property type="molecule type" value="Genomic_DNA"/>
</dbReference>
<dbReference type="RefSeq" id="WP_177191845.1">
    <property type="nucleotide sequence ID" value="NZ_FOXQ01000003.1"/>
</dbReference>